<feature type="region of interest" description="Disordered" evidence="10">
    <location>
        <begin position="658"/>
        <end position="732"/>
    </location>
</feature>
<dbReference type="PROSITE" id="PS50118">
    <property type="entry name" value="HMG_BOX_2"/>
    <property type="match status" value="1"/>
</dbReference>
<keyword evidence="13" id="KW-1185">Reference proteome</keyword>
<dbReference type="GO" id="GO:0045165">
    <property type="term" value="P:cell fate commitment"/>
    <property type="evidence" value="ECO:0007669"/>
    <property type="project" value="TreeGrafter"/>
</dbReference>
<feature type="coiled-coil region" evidence="9">
    <location>
        <begin position="427"/>
        <end position="454"/>
    </location>
</feature>
<dbReference type="PANTHER" id="PTHR45789:SF3">
    <property type="entry name" value="TRANSCRIPTION FACTOR SOX-5"/>
    <property type="match status" value="1"/>
</dbReference>
<dbReference type="InterPro" id="IPR051356">
    <property type="entry name" value="SOX/SOX-like_TF"/>
</dbReference>
<feature type="compositionally biased region" description="Acidic residues" evidence="10">
    <location>
        <begin position="705"/>
        <end position="724"/>
    </location>
</feature>
<dbReference type="GO" id="GO:0005634">
    <property type="term" value="C:nucleus"/>
    <property type="evidence" value="ECO:0007669"/>
    <property type="project" value="UniProtKB-SubCell"/>
</dbReference>
<reference evidence="12" key="2">
    <citation type="submission" date="2025-08" db="UniProtKB">
        <authorList>
            <consortium name="Ensembl"/>
        </authorList>
    </citation>
    <scope>IDENTIFICATION</scope>
</reference>
<dbReference type="Gene3D" id="1.10.30.10">
    <property type="entry name" value="High mobility group box domain"/>
    <property type="match status" value="1"/>
</dbReference>
<keyword evidence="2" id="KW-0221">Differentiation</keyword>
<reference evidence="12" key="3">
    <citation type="submission" date="2025-09" db="UniProtKB">
        <authorList>
            <consortium name="Ensembl"/>
        </authorList>
    </citation>
    <scope>IDENTIFICATION</scope>
</reference>
<evidence type="ECO:0000256" key="3">
    <source>
        <dbReference type="ARBA" id="ARBA00023015"/>
    </source>
</evidence>
<dbReference type="Pfam" id="PF00505">
    <property type="entry name" value="HMG_box"/>
    <property type="match status" value="1"/>
</dbReference>
<organism evidence="12 13">
    <name type="scientific">Sparus aurata</name>
    <name type="common">Gilthead sea bream</name>
    <dbReference type="NCBI Taxonomy" id="8175"/>
    <lineage>
        <taxon>Eukaryota</taxon>
        <taxon>Metazoa</taxon>
        <taxon>Chordata</taxon>
        <taxon>Craniata</taxon>
        <taxon>Vertebrata</taxon>
        <taxon>Euteleostomi</taxon>
        <taxon>Actinopterygii</taxon>
        <taxon>Neopterygii</taxon>
        <taxon>Teleostei</taxon>
        <taxon>Neoteleostei</taxon>
        <taxon>Acanthomorphata</taxon>
        <taxon>Eupercaria</taxon>
        <taxon>Spariformes</taxon>
        <taxon>Sparidae</taxon>
        <taxon>Sparus</taxon>
    </lineage>
</organism>
<evidence type="ECO:0000256" key="4">
    <source>
        <dbReference type="ARBA" id="ARBA00023054"/>
    </source>
</evidence>
<dbReference type="InterPro" id="IPR009071">
    <property type="entry name" value="HMG_box_dom"/>
</dbReference>
<keyword evidence="4 9" id="KW-0175">Coiled coil</keyword>
<feature type="region of interest" description="Disordered" evidence="10">
    <location>
        <begin position="67"/>
        <end position="97"/>
    </location>
</feature>
<dbReference type="GO" id="GO:0000981">
    <property type="term" value="F:DNA-binding transcription factor activity, RNA polymerase II-specific"/>
    <property type="evidence" value="ECO:0007669"/>
    <property type="project" value="TreeGrafter"/>
</dbReference>
<evidence type="ECO:0000313" key="12">
    <source>
        <dbReference type="Ensembl" id="ENSSAUP00010061387.1"/>
    </source>
</evidence>
<name>A0A671YEW0_SPAAU</name>
<keyword evidence="7 8" id="KW-0539">Nucleus</keyword>
<feature type="DNA-binding region" description="HMG box" evidence="8">
    <location>
        <begin position="528"/>
        <end position="596"/>
    </location>
</feature>
<dbReference type="InterPro" id="IPR036910">
    <property type="entry name" value="HMG_box_dom_sf"/>
</dbReference>
<evidence type="ECO:0000256" key="10">
    <source>
        <dbReference type="SAM" id="MobiDB-lite"/>
    </source>
</evidence>
<evidence type="ECO:0000256" key="8">
    <source>
        <dbReference type="PROSITE-ProRule" id="PRU00267"/>
    </source>
</evidence>
<proteinExistence type="predicted"/>
<keyword evidence="5 8" id="KW-0238">DNA-binding</keyword>
<evidence type="ECO:0000256" key="2">
    <source>
        <dbReference type="ARBA" id="ARBA00022782"/>
    </source>
</evidence>
<dbReference type="Ensembl" id="ENSSAUT00010064367.1">
    <property type="protein sequence ID" value="ENSSAUP00010061387.1"/>
    <property type="gene ID" value="ENSSAUG00010023898.1"/>
</dbReference>
<keyword evidence="3" id="KW-0805">Transcription regulation</keyword>
<protein>
    <submittedName>
        <fullName evidence="12">SRY-box transcription factor 5</fullName>
    </submittedName>
</protein>
<sequence length="732" mass="79890">FLASPRLPSMSSKRPASPYGGTDGEVTMATSRQRVEDEDSEGLGGVIHLPLASYCGKVSPRSVLTYSDGEAASGGRPCSEGGSAAGTLGTPERRKGSLADVVDTLKQRKMEELIKNEPEEAPSIERLLSKDWKDKLLAMGSGHIGEIKGTPDSLAEKERQLMGMIGQLSSLREQLLAAHEEQKKLAASQMEKQRQQMELAKQQQDQIARQQQQLLQQQHKINLLQQQIQVQGQLPPLMIPVFPPDQRTLAAAAAQQGFLMPPGFNYKPGCSDPYPLQLIPTTMAAAAAATPGLGPLQLQQLYAAQLAAMQVSPGAKQHAGSLPPQANLGTHSPPSNPHSQSDKGRNSPQSNKTKDSEGAQPLNLSAKPKASESKSPNSPPTSPQVPAAAAAAATKLGHAGSLKHSVAPSSIGGPPTRVSSIAYLNDHEAVTKAFAEARQMKEQLKREQQVLDAKVAAVSNLSLNNGRSDKDKAALESLSQQLKQQAEDKFSHAMLDFTMSGDSDGSPSVSDSRIFREARGRGSSEPHIKRPMNAFMVWAKDERRKILQAFPDMHNSNISKILGSRWKAMTNLEKQPYYEEQARLSKQHLEKYPDYKYKPRPKRTCLVDGKKLRIGEYKAIMRSRRQEMRQYFSVGQQGQLPLSSAGVVYPGALSMAGMPSPQMPSEHSSMSSSPEPNANHHQNPHMTGLKGDEPRIKEELRLDDSNGDVYDDFDYEDEEADYASDNDNHITQ</sequence>
<comment type="subcellular location">
    <subcellularLocation>
        <location evidence="1">Nucleus</location>
    </subcellularLocation>
</comment>
<evidence type="ECO:0000256" key="1">
    <source>
        <dbReference type="ARBA" id="ARBA00004123"/>
    </source>
</evidence>
<dbReference type="GO" id="GO:0000978">
    <property type="term" value="F:RNA polymerase II cis-regulatory region sequence-specific DNA binding"/>
    <property type="evidence" value="ECO:0007669"/>
    <property type="project" value="TreeGrafter"/>
</dbReference>
<feature type="compositionally biased region" description="Low complexity" evidence="10">
    <location>
        <begin position="365"/>
        <end position="376"/>
    </location>
</feature>
<feature type="coiled-coil region" evidence="9">
    <location>
        <begin position="154"/>
        <end position="227"/>
    </location>
</feature>
<accession>A0A671YEW0</accession>
<dbReference type="CDD" id="cd22042">
    <property type="entry name" value="HMG-box_EGL13-like"/>
    <property type="match status" value="1"/>
</dbReference>
<evidence type="ECO:0000256" key="9">
    <source>
        <dbReference type="SAM" id="Coils"/>
    </source>
</evidence>
<dbReference type="FunFam" id="1.10.30.10:FF:000003">
    <property type="entry name" value="Putative transcription factor SOX-6"/>
    <property type="match status" value="1"/>
</dbReference>
<evidence type="ECO:0000313" key="13">
    <source>
        <dbReference type="Proteomes" id="UP000472265"/>
    </source>
</evidence>
<reference evidence="12" key="1">
    <citation type="submission" date="2021-04" db="EMBL/GenBank/DDBJ databases">
        <authorList>
            <consortium name="Wellcome Sanger Institute Data Sharing"/>
        </authorList>
    </citation>
    <scope>NUCLEOTIDE SEQUENCE [LARGE SCALE GENOMIC DNA]</scope>
</reference>
<evidence type="ECO:0000256" key="7">
    <source>
        <dbReference type="ARBA" id="ARBA00023242"/>
    </source>
</evidence>
<feature type="domain" description="HMG box" evidence="11">
    <location>
        <begin position="528"/>
        <end position="596"/>
    </location>
</feature>
<feature type="region of interest" description="Disordered" evidence="10">
    <location>
        <begin position="1"/>
        <end position="41"/>
    </location>
</feature>
<dbReference type="PANTHER" id="PTHR45789">
    <property type="entry name" value="FI18025P1"/>
    <property type="match status" value="1"/>
</dbReference>
<evidence type="ECO:0000256" key="5">
    <source>
        <dbReference type="ARBA" id="ARBA00023125"/>
    </source>
</evidence>
<dbReference type="AlphaFoldDB" id="A0A671YEW0"/>
<feature type="region of interest" description="Disordered" evidence="10">
    <location>
        <begin position="314"/>
        <end position="415"/>
    </location>
</feature>
<evidence type="ECO:0000259" key="11">
    <source>
        <dbReference type="PROSITE" id="PS50118"/>
    </source>
</evidence>
<gene>
    <name evidence="12" type="primary">SOX5</name>
    <name evidence="12" type="synonym">sox5</name>
</gene>
<dbReference type="SUPFAM" id="SSF47095">
    <property type="entry name" value="HMG-box"/>
    <property type="match status" value="1"/>
</dbReference>
<feature type="compositionally biased region" description="Basic and acidic residues" evidence="10">
    <location>
        <begin position="690"/>
        <end position="704"/>
    </location>
</feature>
<keyword evidence="6" id="KW-0804">Transcription</keyword>
<dbReference type="SMART" id="SM00398">
    <property type="entry name" value="HMG"/>
    <property type="match status" value="1"/>
</dbReference>
<dbReference type="GO" id="GO:0032332">
    <property type="term" value="P:positive regulation of chondrocyte differentiation"/>
    <property type="evidence" value="ECO:0007669"/>
    <property type="project" value="TreeGrafter"/>
</dbReference>
<feature type="compositionally biased region" description="Polar residues" evidence="10">
    <location>
        <begin position="327"/>
        <end position="339"/>
    </location>
</feature>
<dbReference type="GeneTree" id="ENSGT00940000156122"/>
<evidence type="ECO:0000256" key="6">
    <source>
        <dbReference type="ARBA" id="ARBA00023163"/>
    </source>
</evidence>
<dbReference type="Proteomes" id="UP000472265">
    <property type="component" value="Chromosome 14"/>
</dbReference>
<feature type="compositionally biased region" description="Low complexity" evidence="10">
    <location>
        <begin position="658"/>
        <end position="676"/>
    </location>
</feature>